<dbReference type="PANTHER" id="PTHR42954:SF2">
    <property type="entry name" value="FE(2+) TRANSPORT PROTEIN A"/>
    <property type="match status" value="1"/>
</dbReference>
<dbReference type="PANTHER" id="PTHR42954">
    <property type="entry name" value="FE(2+) TRANSPORT PROTEIN A"/>
    <property type="match status" value="1"/>
</dbReference>
<name>A0A0U5AK77_9BACT</name>
<dbReference type="EMBL" id="AP014945">
    <property type="protein sequence ID" value="BAU22500.1"/>
    <property type="molecule type" value="Genomic_DNA"/>
</dbReference>
<dbReference type="SMART" id="SM00899">
    <property type="entry name" value="FeoA"/>
    <property type="match status" value="1"/>
</dbReference>
<evidence type="ECO:0000313" key="4">
    <source>
        <dbReference type="Proteomes" id="UP000068196"/>
    </source>
</evidence>
<dbReference type="STRING" id="1653476.THC_0094"/>
<dbReference type="SUPFAM" id="SSF50037">
    <property type="entry name" value="C-terminal domain of transcriptional repressors"/>
    <property type="match status" value="1"/>
</dbReference>
<reference evidence="4" key="2">
    <citation type="journal article" date="2016" name="Int. J. Syst. Evol. Microbiol.">
        <title>Caldimicrobium thiodismutans sp. nov., a sulfur-disproportionating bacterium isolated from a hot spring.</title>
        <authorList>
            <person name="Kojima H."/>
            <person name="Umezawa K."/>
            <person name="Fukui M."/>
        </authorList>
    </citation>
    <scope>NUCLEOTIDE SEQUENCE [LARGE SCALE GENOMIC DNA]</scope>
    <source>
        <strain evidence="4">TF1</strain>
    </source>
</reference>
<feature type="domain" description="Ferrous iron transporter FeoA-like" evidence="2">
    <location>
        <begin position="2"/>
        <end position="74"/>
    </location>
</feature>
<dbReference type="Proteomes" id="UP000068196">
    <property type="component" value="Chromosome"/>
</dbReference>
<dbReference type="Gene3D" id="2.30.30.90">
    <property type="match status" value="1"/>
</dbReference>
<sequence length="76" mass="8524">MMRLSELKPGQRGRIVKIKGEGTLRRRFQTMGILPGEEVVVEKVAPLGDPIDVVIKGYHLSLRKSEGDLIELEVIK</sequence>
<evidence type="ECO:0000313" key="3">
    <source>
        <dbReference type="EMBL" id="BAU22500.1"/>
    </source>
</evidence>
<dbReference type="KEGG" id="cthi:THC_0094"/>
<dbReference type="InterPro" id="IPR038157">
    <property type="entry name" value="FeoA_core_dom"/>
</dbReference>
<organism evidence="3 4">
    <name type="scientific">Caldimicrobium thiodismutans</name>
    <dbReference type="NCBI Taxonomy" id="1653476"/>
    <lineage>
        <taxon>Bacteria</taxon>
        <taxon>Pseudomonadati</taxon>
        <taxon>Thermodesulfobacteriota</taxon>
        <taxon>Thermodesulfobacteria</taxon>
        <taxon>Thermodesulfobacteriales</taxon>
        <taxon>Thermodesulfobacteriaceae</taxon>
        <taxon>Caldimicrobium</taxon>
    </lineage>
</organism>
<accession>A0A0U5AK77</accession>
<keyword evidence="4" id="KW-1185">Reference proteome</keyword>
<keyword evidence="1" id="KW-0408">Iron</keyword>
<dbReference type="InterPro" id="IPR052713">
    <property type="entry name" value="FeoA"/>
</dbReference>
<protein>
    <submittedName>
        <fullName evidence="3">Iron transporter FeoA</fullName>
    </submittedName>
</protein>
<dbReference type="PATRIC" id="fig|1653476.3.peg.100"/>
<dbReference type="Pfam" id="PF04023">
    <property type="entry name" value="FeoA"/>
    <property type="match status" value="1"/>
</dbReference>
<gene>
    <name evidence="3" type="ORF">THC_0094</name>
</gene>
<dbReference type="GO" id="GO:0046914">
    <property type="term" value="F:transition metal ion binding"/>
    <property type="evidence" value="ECO:0007669"/>
    <property type="project" value="InterPro"/>
</dbReference>
<reference evidence="3 4" key="1">
    <citation type="journal article" date="2016" name="Int. J. Syst. Evol. Microbiol.">
        <title>Caldimicrobium thiodismutans sp. nov., a sulfur-disproportionating bacterium isolated from a hot spring, and emended description of the genus Caldimicrobium.</title>
        <authorList>
            <person name="Kojima H."/>
            <person name="Umezawa K."/>
            <person name="Fukui M."/>
        </authorList>
    </citation>
    <scope>NUCLEOTIDE SEQUENCE [LARGE SCALE GENOMIC DNA]</scope>
    <source>
        <strain evidence="3 4">TF1</strain>
    </source>
</reference>
<dbReference type="RefSeq" id="WP_197650969.1">
    <property type="nucleotide sequence ID" value="NZ_AP014945.1"/>
</dbReference>
<proteinExistence type="predicted"/>
<dbReference type="InterPro" id="IPR007167">
    <property type="entry name" value="Fe-transptr_FeoA-like"/>
</dbReference>
<dbReference type="InterPro" id="IPR008988">
    <property type="entry name" value="Transcriptional_repressor_C"/>
</dbReference>
<dbReference type="AlphaFoldDB" id="A0A0U5AK77"/>
<evidence type="ECO:0000256" key="1">
    <source>
        <dbReference type="ARBA" id="ARBA00023004"/>
    </source>
</evidence>
<evidence type="ECO:0000259" key="2">
    <source>
        <dbReference type="SMART" id="SM00899"/>
    </source>
</evidence>